<organism evidence="1 2">
    <name type="scientific">Haloarcula onubensis</name>
    <dbReference type="NCBI Taxonomy" id="2950539"/>
    <lineage>
        <taxon>Archaea</taxon>
        <taxon>Methanobacteriati</taxon>
        <taxon>Methanobacteriota</taxon>
        <taxon>Stenosarchaea group</taxon>
        <taxon>Halobacteria</taxon>
        <taxon>Halobacteriales</taxon>
        <taxon>Haloarculaceae</taxon>
        <taxon>Haloarcula</taxon>
    </lineage>
</organism>
<evidence type="ECO:0000313" key="2">
    <source>
        <dbReference type="Proteomes" id="UP001268864"/>
    </source>
</evidence>
<proteinExistence type="predicted"/>
<dbReference type="InterPro" id="IPR058418">
    <property type="entry name" value="DUF8105"/>
</dbReference>
<dbReference type="Pfam" id="PF26407">
    <property type="entry name" value="DUF8105"/>
    <property type="match status" value="1"/>
</dbReference>
<sequence>MDSIQNDMDCPACGSSVTLEVGPDHPLSASPTDALLAADEDECIEVSRNCWNCGWHEERKVCVASIETTEGDEAAIERAALLDEITDESAAIESLAALEDALAEVRRKRRLEQSTADTDADTSE</sequence>
<keyword evidence="2" id="KW-1185">Reference proteome</keyword>
<name>A0ABU2FSX6_9EURY</name>
<comment type="caution">
    <text evidence="1">The sequence shown here is derived from an EMBL/GenBank/DDBJ whole genome shotgun (WGS) entry which is preliminary data.</text>
</comment>
<gene>
    <name evidence="1" type="ORF">NDI86_17290</name>
</gene>
<dbReference type="EMBL" id="JAMQOS010000006">
    <property type="protein sequence ID" value="MDS0283873.1"/>
    <property type="molecule type" value="Genomic_DNA"/>
</dbReference>
<reference evidence="1 2" key="1">
    <citation type="submission" date="2022-06" db="EMBL/GenBank/DDBJ databases">
        <title>Halomicroarcula sp. a new haloarchaeum isolate from saline soil.</title>
        <authorList>
            <person name="Strakova D."/>
            <person name="Galisteo C."/>
            <person name="Sanchez-Porro C."/>
            <person name="Ventosa A."/>
        </authorList>
    </citation>
    <scope>NUCLEOTIDE SEQUENCE [LARGE SCALE GENOMIC DNA]</scope>
    <source>
        <strain evidence="1 2">S3CR25-11</strain>
    </source>
</reference>
<dbReference type="Proteomes" id="UP001268864">
    <property type="component" value="Unassembled WGS sequence"/>
</dbReference>
<evidence type="ECO:0000313" key="1">
    <source>
        <dbReference type="EMBL" id="MDS0283873.1"/>
    </source>
</evidence>
<accession>A0ABU2FSX6</accession>
<protein>
    <submittedName>
        <fullName evidence="1">Uncharacterized protein</fullName>
    </submittedName>
</protein>